<dbReference type="EMBL" id="NKCI01000095">
    <property type="protein sequence ID" value="RSL56111.1"/>
    <property type="molecule type" value="Genomic_DNA"/>
</dbReference>
<name>A0A428PSV5_9HYPO</name>
<organism evidence="1 2">
    <name type="scientific">Fusarium duplospermum</name>
    <dbReference type="NCBI Taxonomy" id="1325734"/>
    <lineage>
        <taxon>Eukaryota</taxon>
        <taxon>Fungi</taxon>
        <taxon>Dikarya</taxon>
        <taxon>Ascomycota</taxon>
        <taxon>Pezizomycotina</taxon>
        <taxon>Sordariomycetes</taxon>
        <taxon>Hypocreomycetidae</taxon>
        <taxon>Hypocreales</taxon>
        <taxon>Nectriaceae</taxon>
        <taxon>Fusarium</taxon>
        <taxon>Fusarium solani species complex</taxon>
    </lineage>
</organism>
<keyword evidence="2" id="KW-1185">Reference proteome</keyword>
<gene>
    <name evidence="1" type="ORF">CEP54_009019</name>
</gene>
<dbReference type="Proteomes" id="UP000288168">
    <property type="component" value="Unassembled WGS sequence"/>
</dbReference>
<evidence type="ECO:0000313" key="1">
    <source>
        <dbReference type="EMBL" id="RSL56111.1"/>
    </source>
</evidence>
<protein>
    <submittedName>
        <fullName evidence="1">Uncharacterized protein</fullName>
    </submittedName>
</protein>
<accession>A0A428PSV5</accession>
<reference evidence="1 2" key="1">
    <citation type="submission" date="2017-06" db="EMBL/GenBank/DDBJ databases">
        <title>Comparative genomic analysis of Ambrosia Fusariam Clade fungi.</title>
        <authorList>
            <person name="Stajich J.E."/>
            <person name="Carrillo J."/>
            <person name="Kijimoto T."/>
            <person name="Eskalen A."/>
            <person name="O'Donnell K."/>
            <person name="Kasson M."/>
        </authorList>
    </citation>
    <scope>NUCLEOTIDE SEQUENCE [LARGE SCALE GENOMIC DNA]</scope>
    <source>
        <strain evidence="1 2">NRRL62584</strain>
    </source>
</reference>
<comment type="caution">
    <text evidence="1">The sequence shown here is derived from an EMBL/GenBank/DDBJ whole genome shotgun (WGS) entry which is preliminary data.</text>
</comment>
<evidence type="ECO:0000313" key="2">
    <source>
        <dbReference type="Proteomes" id="UP000288168"/>
    </source>
</evidence>
<dbReference type="AlphaFoldDB" id="A0A428PSV5"/>
<proteinExistence type="predicted"/>
<sequence length="81" mass="9170">MPHSHNGHYRRHCSLSLLSFQVKAFIQSLLVCLACTPTLYYPSYTPTNEMDQAEDRIKDESHDTCMLILRVLSLGCLGNPS</sequence>